<feature type="compositionally biased region" description="Basic residues" evidence="1">
    <location>
        <begin position="115"/>
        <end position="127"/>
    </location>
</feature>
<sequence>MRAHEPRQAKQANGGASRSDHHCAPLNQVANAHLGENLDGHALKKIIRPVEICASAKERKGAPVARPAPLASDLAIAQPVAGSSNRGRPQPTRTVCEARPHCGSRTVFIARSMKGKKRAAPLLKHKQPQTPRQTHEPAAPQHHSLSPSSRGNDATTGEPALPAAERTHHPMRRYSSRLMRLGPPARLAARDSDAQGQTYPSSERWRRDGDGGIQSSALLSSATQLPLHQRLVRCSGGNCLLDGHSDGRWQLPLSARAPILRLQRSTQPGSGRGLARPDIACPVHSAFAHGCRPASAHDLCALSPRRRNSASRIPGFLSRLHVVLAWDTVTDYPTLTHERSRPAHLSS</sequence>
<dbReference type="Proteomes" id="UP000006514">
    <property type="component" value="Unassembled WGS sequence"/>
</dbReference>
<evidence type="ECO:0000313" key="2">
    <source>
        <dbReference type="EMBL" id="EJD32756.1"/>
    </source>
</evidence>
<dbReference type="EMBL" id="JH688678">
    <property type="protein sequence ID" value="EJD32756.1"/>
    <property type="molecule type" value="Genomic_DNA"/>
</dbReference>
<reference evidence="3" key="1">
    <citation type="journal article" date="2012" name="Science">
        <title>The Paleozoic origin of enzymatic lignin decomposition reconstructed from 31 fungal genomes.</title>
        <authorList>
            <person name="Floudas D."/>
            <person name="Binder M."/>
            <person name="Riley R."/>
            <person name="Barry K."/>
            <person name="Blanchette R.A."/>
            <person name="Henrissat B."/>
            <person name="Martinez A.T."/>
            <person name="Otillar R."/>
            <person name="Spatafora J.W."/>
            <person name="Yadav J.S."/>
            <person name="Aerts A."/>
            <person name="Benoit I."/>
            <person name="Boyd A."/>
            <person name="Carlson A."/>
            <person name="Copeland A."/>
            <person name="Coutinho P.M."/>
            <person name="de Vries R.P."/>
            <person name="Ferreira P."/>
            <person name="Findley K."/>
            <person name="Foster B."/>
            <person name="Gaskell J."/>
            <person name="Glotzer D."/>
            <person name="Gorecki P."/>
            <person name="Heitman J."/>
            <person name="Hesse C."/>
            <person name="Hori C."/>
            <person name="Igarashi K."/>
            <person name="Jurgens J.A."/>
            <person name="Kallen N."/>
            <person name="Kersten P."/>
            <person name="Kohler A."/>
            <person name="Kuees U."/>
            <person name="Kumar T.K.A."/>
            <person name="Kuo A."/>
            <person name="LaButti K."/>
            <person name="Larrondo L.F."/>
            <person name="Lindquist E."/>
            <person name="Ling A."/>
            <person name="Lombard V."/>
            <person name="Lucas S."/>
            <person name="Lundell T."/>
            <person name="Martin R."/>
            <person name="McLaughlin D.J."/>
            <person name="Morgenstern I."/>
            <person name="Morin E."/>
            <person name="Murat C."/>
            <person name="Nagy L.G."/>
            <person name="Nolan M."/>
            <person name="Ohm R.A."/>
            <person name="Patyshakuliyeva A."/>
            <person name="Rokas A."/>
            <person name="Ruiz-Duenas F.J."/>
            <person name="Sabat G."/>
            <person name="Salamov A."/>
            <person name="Samejima M."/>
            <person name="Schmutz J."/>
            <person name="Slot J.C."/>
            <person name="St John F."/>
            <person name="Stenlid J."/>
            <person name="Sun H."/>
            <person name="Sun S."/>
            <person name="Syed K."/>
            <person name="Tsang A."/>
            <person name="Wiebenga A."/>
            <person name="Young D."/>
            <person name="Pisabarro A."/>
            <person name="Eastwood D.C."/>
            <person name="Martin F."/>
            <person name="Cullen D."/>
            <person name="Grigoriev I.V."/>
            <person name="Hibbett D.S."/>
        </authorList>
    </citation>
    <scope>NUCLEOTIDE SEQUENCE [LARGE SCALE GENOMIC DNA]</scope>
    <source>
        <strain evidence="3">TFB10046</strain>
    </source>
</reference>
<feature type="compositionally biased region" description="Polar residues" evidence="1">
    <location>
        <begin position="143"/>
        <end position="155"/>
    </location>
</feature>
<keyword evidence="3" id="KW-1185">Reference proteome</keyword>
<feature type="compositionally biased region" description="Polar residues" evidence="1">
    <location>
        <begin position="81"/>
        <end position="93"/>
    </location>
</feature>
<protein>
    <submittedName>
        <fullName evidence="2">Uncharacterized protein</fullName>
    </submittedName>
</protein>
<dbReference type="InParanoid" id="J0L8R3"/>
<organism evidence="2 3">
    <name type="scientific">Auricularia subglabra (strain TFB-10046 / SS5)</name>
    <name type="common">White-rot fungus</name>
    <name type="synonym">Auricularia delicata (strain TFB10046)</name>
    <dbReference type="NCBI Taxonomy" id="717982"/>
    <lineage>
        <taxon>Eukaryota</taxon>
        <taxon>Fungi</taxon>
        <taxon>Dikarya</taxon>
        <taxon>Basidiomycota</taxon>
        <taxon>Agaricomycotina</taxon>
        <taxon>Agaricomycetes</taxon>
        <taxon>Auriculariales</taxon>
        <taxon>Auriculariaceae</taxon>
        <taxon>Auricularia</taxon>
    </lineage>
</organism>
<proteinExistence type="predicted"/>
<dbReference type="AlphaFoldDB" id="J0L8R3"/>
<evidence type="ECO:0000313" key="3">
    <source>
        <dbReference type="Proteomes" id="UP000006514"/>
    </source>
</evidence>
<evidence type="ECO:0000256" key="1">
    <source>
        <dbReference type="SAM" id="MobiDB-lite"/>
    </source>
</evidence>
<name>J0L8R3_AURST</name>
<feature type="region of interest" description="Disordered" evidence="1">
    <location>
        <begin position="186"/>
        <end position="213"/>
    </location>
</feature>
<accession>J0L8R3</accession>
<feature type="region of interest" description="Disordered" evidence="1">
    <location>
        <begin position="115"/>
        <end position="174"/>
    </location>
</feature>
<feature type="region of interest" description="Disordered" evidence="1">
    <location>
        <begin position="79"/>
        <end position="99"/>
    </location>
</feature>
<feature type="region of interest" description="Disordered" evidence="1">
    <location>
        <begin position="1"/>
        <end position="25"/>
    </location>
</feature>
<gene>
    <name evidence="2" type="ORF">AURDEDRAFT_178146</name>
</gene>
<dbReference type="KEGG" id="adl:AURDEDRAFT_178146"/>